<feature type="compositionally biased region" description="Polar residues" evidence="1">
    <location>
        <begin position="526"/>
        <end position="544"/>
    </location>
</feature>
<evidence type="ECO:0000256" key="1">
    <source>
        <dbReference type="SAM" id="MobiDB-lite"/>
    </source>
</evidence>
<dbReference type="Pfam" id="PF13779">
    <property type="entry name" value="DUF4175"/>
    <property type="match status" value="1"/>
</dbReference>
<feature type="compositionally biased region" description="Basic and acidic residues" evidence="1">
    <location>
        <begin position="649"/>
        <end position="663"/>
    </location>
</feature>
<evidence type="ECO:0000313" key="3">
    <source>
        <dbReference type="EMBL" id="MBI1493646.1"/>
    </source>
</evidence>
<gene>
    <name evidence="3" type="ORF">H1D41_08385</name>
</gene>
<keyword evidence="4" id="KW-1185">Reference proteome</keyword>
<dbReference type="InterPro" id="IPR012683">
    <property type="entry name" value="CHP02302_TM"/>
</dbReference>
<feature type="compositionally biased region" description="Basic and acidic residues" evidence="1">
    <location>
        <begin position="752"/>
        <end position="762"/>
    </location>
</feature>
<proteinExistence type="predicted"/>
<feature type="transmembrane region" description="Helical" evidence="2">
    <location>
        <begin position="136"/>
        <end position="158"/>
    </location>
</feature>
<feature type="compositionally biased region" description="Basic and acidic residues" evidence="1">
    <location>
        <begin position="814"/>
        <end position="831"/>
    </location>
</feature>
<feature type="transmembrane region" description="Helical" evidence="2">
    <location>
        <begin position="16"/>
        <end position="37"/>
    </location>
</feature>
<feature type="region of interest" description="Disordered" evidence="1">
    <location>
        <begin position="526"/>
        <end position="547"/>
    </location>
</feature>
<name>A0A8J7LPI7_9RHOB</name>
<feature type="transmembrane region" description="Helical" evidence="2">
    <location>
        <begin position="43"/>
        <end position="63"/>
    </location>
</feature>
<evidence type="ECO:0000313" key="4">
    <source>
        <dbReference type="Proteomes" id="UP000640583"/>
    </source>
</evidence>
<accession>A0A8J7LPI7</accession>
<dbReference type="Proteomes" id="UP000640583">
    <property type="component" value="Unassembled WGS sequence"/>
</dbReference>
<dbReference type="AlphaFoldDB" id="A0A8J7LPI7"/>
<keyword evidence="2" id="KW-0472">Membrane</keyword>
<feature type="compositionally biased region" description="Low complexity" evidence="1">
    <location>
        <begin position="630"/>
        <end position="648"/>
    </location>
</feature>
<dbReference type="NCBIfam" id="TIGR02302">
    <property type="entry name" value="aProt_lowcomp"/>
    <property type="match status" value="1"/>
</dbReference>
<comment type="caution">
    <text evidence="3">The sequence shown here is derived from an EMBL/GenBank/DDBJ whole genome shotgun (WGS) entry which is preliminary data.</text>
</comment>
<keyword evidence="2" id="KW-0812">Transmembrane</keyword>
<feature type="region of interest" description="Disordered" evidence="1">
    <location>
        <begin position="626"/>
        <end position="841"/>
    </location>
</feature>
<protein>
    <submittedName>
        <fullName evidence="3">TIGR02302 family protein</fullName>
    </submittedName>
</protein>
<keyword evidence="2" id="KW-1133">Transmembrane helix</keyword>
<sequence>MFLTRLGLLWERLAQCFWPLWTTLALVFAGVFSGLAYELPNAWLRAVLVFSGLLAFVFLICGLRQLQLPTRAEALAKLDETLPGDPLATLTDTQGMGGDDAASRAIWRAHQARMVDQAAKARVPRPDAALTRRDPFAFRLTALLAVCIALFAGSLSWLSAVPDVIRGQDQAALDTSAQWEGWIEPPAYTGLPVLYLNDLTGQDITAPVGSDISLRFYGTPGALGLNQTVADLAAKAPDDAPDMAPAFTLSRSGLLEITGTEDARWVIAAIPDQPPAVEITGEVTTEASGMMTQGFTATDDYGVTGGQVTFTLDESRVTRRFGLAIDPDPRDPLIFDLPIPYSGDRAEFTEEIIENLSEHPWSGLAVQMVLTVTDDQGQQGASEPAFIPLPGRRFFDPLARAVIEMRRDILWSRANAAQSAQMIRAISHRPGDTFPGASSYLMLRTALRRLEAAPLTPETQQEIADALWQVALIVEDGSLSDALERMRRAQERLTQAMRDGASDEEIQQLMDELRDATRDYLRQLAQNPEDTTDEPNSGETQQLSGADIQEMMDRIQELMEQGRMAEAQELLNELAQMMENMRVTQGNGEGDIESPGEQAMGELGESIEEQQGLSDQAFRDLQEQFNPNAQSGQSGENEGRSGSSGRGQQHSDQDGANEGEGRTDGGAGQGQSRREQNGRAGDNSGQSLADRQQALRDEIDRQRGNLPGAGTPEGDAARDALDRAGEAMDRAEDRLRSGDLAGALEDQAEAMEQMRESMRQLERGLAGNQGQDGEEGEDSQQGQNASRDPLGRDQGRSGANGITGGGDLNSERGTMAERALELMQELRDRSSDQSLPEEERDYLDRLLLDRFGTGR</sequence>
<evidence type="ECO:0000256" key="2">
    <source>
        <dbReference type="SAM" id="Phobius"/>
    </source>
</evidence>
<feature type="compositionally biased region" description="Basic and acidic residues" evidence="1">
    <location>
        <begin position="715"/>
        <end position="737"/>
    </location>
</feature>
<dbReference type="EMBL" id="JADCKQ010000005">
    <property type="protein sequence ID" value="MBI1493646.1"/>
    <property type="molecule type" value="Genomic_DNA"/>
</dbReference>
<organism evidence="3 4">
    <name type="scientific">Halocynthiibacter styelae</name>
    <dbReference type="NCBI Taxonomy" id="2761955"/>
    <lineage>
        <taxon>Bacteria</taxon>
        <taxon>Pseudomonadati</taxon>
        <taxon>Pseudomonadota</taxon>
        <taxon>Alphaproteobacteria</taxon>
        <taxon>Rhodobacterales</taxon>
        <taxon>Paracoccaceae</taxon>
        <taxon>Halocynthiibacter</taxon>
    </lineage>
</organism>
<reference evidence="3" key="1">
    <citation type="submission" date="2020-10" db="EMBL/GenBank/DDBJ databases">
        <title>Paenihalocynthiibacter styelae gen. nov., sp. nov., isolated from stalked sea squirt Styela clava.</title>
        <authorList>
            <person name="Kim Y.-O."/>
            <person name="Yoon J.-H."/>
        </authorList>
    </citation>
    <scope>NUCLEOTIDE SEQUENCE</scope>
    <source>
        <strain evidence="3">MYP1-1</strain>
    </source>
</reference>
<feature type="compositionally biased region" description="Basic and acidic residues" evidence="1">
    <location>
        <begin position="693"/>
        <end position="703"/>
    </location>
</feature>